<keyword evidence="2" id="KW-1185">Reference proteome</keyword>
<gene>
    <name evidence="1" type="ORF">ALC57_16958</name>
</gene>
<evidence type="ECO:0000313" key="2">
    <source>
        <dbReference type="Proteomes" id="UP000078492"/>
    </source>
</evidence>
<dbReference type="AlphaFoldDB" id="A0A151ITZ0"/>
<reference evidence="1 2" key="1">
    <citation type="submission" date="2015-09" db="EMBL/GenBank/DDBJ databases">
        <title>Trachymyrmex cornetzi WGS genome.</title>
        <authorList>
            <person name="Nygaard S."/>
            <person name="Hu H."/>
            <person name="Boomsma J."/>
            <person name="Zhang G."/>
        </authorList>
    </citation>
    <scope>NUCLEOTIDE SEQUENCE [LARGE SCALE GENOMIC DNA]</scope>
    <source>
        <strain evidence="1">Tcor2-1</strain>
        <tissue evidence="1">Whole body</tissue>
    </source>
</reference>
<name>A0A151ITZ0_9HYME</name>
<dbReference type="EMBL" id="KQ980972">
    <property type="protein sequence ID" value="KYN10894.1"/>
    <property type="molecule type" value="Genomic_DNA"/>
</dbReference>
<accession>A0A151ITZ0</accession>
<sequence>MIVINDILCSKCRIFQYKKEKLDVDFSTSENEIDQSQSTSDDPTINIQLKLEVEESSIERINVPIQRTVSIHKYCCLCSATTNLSVILEEARMQSYTKIKIHIPAGNRCCRHHLIKNRFYNEDLGLLKVYSNSSSLSASELTKMMESLSIKCDSSLYDNIGDYSLSEKQLVVFTGLTWENIIFLRDMLTSMRNRQTRTITQALVVFLFKLRTGNSNKILTSILQLENEQLVSEYSSAIIKSFQEDVLPSRFGLSSSIRIDLIQNRTTEIAKTLFDNHQNLMLICDGTYSRHQKSMNNEY</sequence>
<organism evidence="1 2">
    <name type="scientific">Trachymyrmex cornetzi</name>
    <dbReference type="NCBI Taxonomy" id="471704"/>
    <lineage>
        <taxon>Eukaryota</taxon>
        <taxon>Metazoa</taxon>
        <taxon>Ecdysozoa</taxon>
        <taxon>Arthropoda</taxon>
        <taxon>Hexapoda</taxon>
        <taxon>Insecta</taxon>
        <taxon>Pterygota</taxon>
        <taxon>Neoptera</taxon>
        <taxon>Endopterygota</taxon>
        <taxon>Hymenoptera</taxon>
        <taxon>Apocrita</taxon>
        <taxon>Aculeata</taxon>
        <taxon>Formicoidea</taxon>
        <taxon>Formicidae</taxon>
        <taxon>Myrmicinae</taxon>
        <taxon>Trachymyrmex</taxon>
    </lineage>
</organism>
<evidence type="ECO:0000313" key="1">
    <source>
        <dbReference type="EMBL" id="KYN10894.1"/>
    </source>
</evidence>
<dbReference type="Proteomes" id="UP000078492">
    <property type="component" value="Unassembled WGS sequence"/>
</dbReference>
<protein>
    <submittedName>
        <fullName evidence="1">Uncharacterized protein</fullName>
    </submittedName>
</protein>
<dbReference type="STRING" id="471704.A0A151ITZ0"/>
<proteinExistence type="predicted"/>